<dbReference type="Proteomes" id="UP000677228">
    <property type="component" value="Unassembled WGS sequence"/>
</dbReference>
<evidence type="ECO:0000313" key="4">
    <source>
        <dbReference type="EMBL" id="CAF3862993.1"/>
    </source>
</evidence>
<evidence type="ECO:0000313" key="1">
    <source>
        <dbReference type="EMBL" id="CAF0890224.1"/>
    </source>
</evidence>
<gene>
    <name evidence="1" type="ORF">GPM918_LOCUS8081</name>
    <name evidence="2" type="ORF">OVA965_LOCUS19323</name>
    <name evidence="3" type="ORF">SRO942_LOCUS8081</name>
    <name evidence="4" type="ORF">TMI583_LOCUS19336</name>
</gene>
<dbReference type="Proteomes" id="UP000682733">
    <property type="component" value="Unassembled WGS sequence"/>
</dbReference>
<accession>A0A813YWT4</accession>
<dbReference type="Proteomes" id="UP000663829">
    <property type="component" value="Unassembled WGS sequence"/>
</dbReference>
<dbReference type="EMBL" id="CAJNOK010009916">
    <property type="protein sequence ID" value="CAF1101660.1"/>
    <property type="molecule type" value="Genomic_DNA"/>
</dbReference>
<evidence type="ECO:0000313" key="2">
    <source>
        <dbReference type="EMBL" id="CAF1101660.1"/>
    </source>
</evidence>
<comment type="caution">
    <text evidence="1">The sequence shown here is derived from an EMBL/GenBank/DDBJ whole genome shotgun (WGS) entry which is preliminary data.</text>
</comment>
<dbReference type="OrthoDB" id="7866065at2759"/>
<protein>
    <submittedName>
        <fullName evidence="1">Uncharacterized protein</fullName>
    </submittedName>
</protein>
<organism evidence="1 5">
    <name type="scientific">Didymodactylos carnosus</name>
    <dbReference type="NCBI Taxonomy" id="1234261"/>
    <lineage>
        <taxon>Eukaryota</taxon>
        <taxon>Metazoa</taxon>
        <taxon>Spiralia</taxon>
        <taxon>Gnathifera</taxon>
        <taxon>Rotifera</taxon>
        <taxon>Eurotatoria</taxon>
        <taxon>Bdelloidea</taxon>
        <taxon>Philodinida</taxon>
        <taxon>Philodinidae</taxon>
        <taxon>Didymodactylos</taxon>
    </lineage>
</organism>
<evidence type="ECO:0000313" key="5">
    <source>
        <dbReference type="Proteomes" id="UP000663829"/>
    </source>
</evidence>
<name>A0A813YWT4_9BILA</name>
<dbReference type="EMBL" id="CAJNOQ010001374">
    <property type="protein sequence ID" value="CAF0890224.1"/>
    <property type="molecule type" value="Genomic_DNA"/>
</dbReference>
<evidence type="ECO:0000313" key="3">
    <source>
        <dbReference type="EMBL" id="CAF3674684.1"/>
    </source>
</evidence>
<dbReference type="AlphaFoldDB" id="A0A813YWT4"/>
<reference evidence="1" key="1">
    <citation type="submission" date="2021-02" db="EMBL/GenBank/DDBJ databases">
        <authorList>
            <person name="Nowell W R."/>
        </authorList>
    </citation>
    <scope>NUCLEOTIDE SEQUENCE</scope>
</reference>
<dbReference type="EMBL" id="CAJOBC010001374">
    <property type="protein sequence ID" value="CAF3674684.1"/>
    <property type="molecule type" value="Genomic_DNA"/>
</dbReference>
<proteinExistence type="predicted"/>
<dbReference type="Proteomes" id="UP000681722">
    <property type="component" value="Unassembled WGS sequence"/>
</dbReference>
<keyword evidence="5" id="KW-1185">Reference proteome</keyword>
<dbReference type="EMBL" id="CAJOBA010009936">
    <property type="protein sequence ID" value="CAF3862993.1"/>
    <property type="molecule type" value="Genomic_DNA"/>
</dbReference>
<sequence>MPASKDSAVPLFQTTKPFDIPVSTWLFYIRGLDSLFDYGIPLLDVNMMVLLEDNIYKNLKYFRIQTSSELQNLQQQLAEAISTTGEKITDKPTIKYIIVDCVYCNSEGVVNNDFVNNLQKQFNTTIQQVVARDPKVLALSLTTPSIHHRQRRAVAVCIVFKSNEH</sequence>